<dbReference type="EMBL" id="JAIWYP010000010">
    <property type="protein sequence ID" value="KAH3751834.1"/>
    <property type="molecule type" value="Genomic_DNA"/>
</dbReference>
<keyword evidence="2" id="KW-1185">Reference proteome</keyword>
<gene>
    <name evidence="1" type="ORF">DPMN_186410</name>
</gene>
<dbReference type="AlphaFoldDB" id="A0A9D4DQD1"/>
<sequence length="54" mass="6369">MNWKARVIVFLNNSLRKSCKKGNWCQKRKEARRLGKRAYLTNDTLYIDGTPVRA</sequence>
<organism evidence="1 2">
    <name type="scientific">Dreissena polymorpha</name>
    <name type="common">Zebra mussel</name>
    <name type="synonym">Mytilus polymorpha</name>
    <dbReference type="NCBI Taxonomy" id="45954"/>
    <lineage>
        <taxon>Eukaryota</taxon>
        <taxon>Metazoa</taxon>
        <taxon>Spiralia</taxon>
        <taxon>Lophotrochozoa</taxon>
        <taxon>Mollusca</taxon>
        <taxon>Bivalvia</taxon>
        <taxon>Autobranchia</taxon>
        <taxon>Heteroconchia</taxon>
        <taxon>Euheterodonta</taxon>
        <taxon>Imparidentia</taxon>
        <taxon>Neoheterodontei</taxon>
        <taxon>Myida</taxon>
        <taxon>Dreissenoidea</taxon>
        <taxon>Dreissenidae</taxon>
        <taxon>Dreissena</taxon>
    </lineage>
</organism>
<comment type="caution">
    <text evidence="1">The sequence shown here is derived from an EMBL/GenBank/DDBJ whole genome shotgun (WGS) entry which is preliminary data.</text>
</comment>
<evidence type="ECO:0000313" key="2">
    <source>
        <dbReference type="Proteomes" id="UP000828390"/>
    </source>
</evidence>
<accession>A0A9D4DQD1</accession>
<proteinExistence type="predicted"/>
<reference evidence="1" key="1">
    <citation type="journal article" date="2019" name="bioRxiv">
        <title>The Genome of the Zebra Mussel, Dreissena polymorpha: A Resource for Invasive Species Research.</title>
        <authorList>
            <person name="McCartney M.A."/>
            <person name="Auch B."/>
            <person name="Kono T."/>
            <person name="Mallez S."/>
            <person name="Zhang Y."/>
            <person name="Obille A."/>
            <person name="Becker A."/>
            <person name="Abrahante J.E."/>
            <person name="Garbe J."/>
            <person name="Badalamenti J.P."/>
            <person name="Herman A."/>
            <person name="Mangelson H."/>
            <person name="Liachko I."/>
            <person name="Sullivan S."/>
            <person name="Sone E.D."/>
            <person name="Koren S."/>
            <person name="Silverstein K.A.T."/>
            <person name="Beckman K.B."/>
            <person name="Gohl D.M."/>
        </authorList>
    </citation>
    <scope>NUCLEOTIDE SEQUENCE</scope>
    <source>
        <strain evidence="1">Duluth1</strain>
        <tissue evidence="1">Whole animal</tissue>
    </source>
</reference>
<name>A0A9D4DQD1_DREPO</name>
<dbReference type="Proteomes" id="UP000828390">
    <property type="component" value="Unassembled WGS sequence"/>
</dbReference>
<protein>
    <submittedName>
        <fullName evidence="1">Uncharacterized protein</fullName>
    </submittedName>
</protein>
<reference evidence="1" key="2">
    <citation type="submission" date="2020-11" db="EMBL/GenBank/DDBJ databases">
        <authorList>
            <person name="McCartney M.A."/>
            <person name="Auch B."/>
            <person name="Kono T."/>
            <person name="Mallez S."/>
            <person name="Becker A."/>
            <person name="Gohl D.M."/>
            <person name="Silverstein K.A.T."/>
            <person name="Koren S."/>
            <person name="Bechman K.B."/>
            <person name="Herman A."/>
            <person name="Abrahante J.E."/>
            <person name="Garbe J."/>
        </authorList>
    </citation>
    <scope>NUCLEOTIDE SEQUENCE</scope>
    <source>
        <strain evidence="1">Duluth1</strain>
        <tissue evidence="1">Whole animal</tissue>
    </source>
</reference>
<evidence type="ECO:0000313" key="1">
    <source>
        <dbReference type="EMBL" id="KAH3751834.1"/>
    </source>
</evidence>